<dbReference type="OrthoDB" id="1933717at2759"/>
<dbReference type="Gene3D" id="3.40.50.720">
    <property type="entry name" value="NAD(P)-binding Rossmann-like Domain"/>
    <property type="match status" value="1"/>
</dbReference>
<evidence type="ECO:0000313" key="2">
    <source>
        <dbReference type="Proteomes" id="UP000002149"/>
    </source>
</evidence>
<accession>Q5KC41</accession>
<dbReference type="HOGENOM" id="CLU_010194_2_10_1"/>
<sequence length="58" mass="6298">MRLQAKSLKSAPPIDVLINNVSFAVAANAPFWEQDLDNVASVMDVNLSGAYDYYSCCA</sequence>
<dbReference type="EMBL" id="AE017349">
    <property type="protein sequence ID" value="AAW45458.2"/>
    <property type="molecule type" value="Genomic_DNA"/>
</dbReference>
<keyword evidence="2" id="KW-1185">Reference proteome</keyword>
<dbReference type="GeneID" id="3259420"/>
<dbReference type="Proteomes" id="UP000002149">
    <property type="component" value="Chromosome 9"/>
</dbReference>
<evidence type="ECO:0000313" key="1">
    <source>
        <dbReference type="EMBL" id="AAW45458.2"/>
    </source>
</evidence>
<gene>
    <name evidence="1" type="ordered locus">CNI00340</name>
</gene>
<dbReference type="PaxDb" id="214684-Q5KC41"/>
<dbReference type="eggNOG" id="KOG1205">
    <property type="taxonomic scope" value="Eukaryota"/>
</dbReference>
<dbReference type="KEGG" id="cne:CNI00340"/>
<dbReference type="AlphaFoldDB" id="Q5KC41"/>
<dbReference type="InterPro" id="IPR036291">
    <property type="entry name" value="NAD(P)-bd_dom_sf"/>
</dbReference>
<dbReference type="SUPFAM" id="SSF51735">
    <property type="entry name" value="NAD(P)-binding Rossmann-fold domains"/>
    <property type="match status" value="1"/>
</dbReference>
<dbReference type="RefSeq" id="XP_024513509.1">
    <property type="nucleotide sequence ID" value="XM_024657767.1"/>
</dbReference>
<dbReference type="InParanoid" id="Q5KC41"/>
<dbReference type="VEuPathDB" id="FungiDB:CNI00340"/>
<name>Q5KC41_CRYD1</name>
<proteinExistence type="predicted"/>
<protein>
    <submittedName>
        <fullName evidence="1">Oxidoreductase, putative</fullName>
    </submittedName>
</protein>
<organism evidence="1 2">
    <name type="scientific">Cryptococcus deneoformans (strain JEC21 / ATCC MYA-565)</name>
    <name type="common">Cryptococcus neoformans var. neoformans serotype D</name>
    <dbReference type="NCBI Taxonomy" id="214684"/>
    <lineage>
        <taxon>Eukaryota</taxon>
        <taxon>Fungi</taxon>
        <taxon>Dikarya</taxon>
        <taxon>Basidiomycota</taxon>
        <taxon>Agaricomycotina</taxon>
        <taxon>Tremellomycetes</taxon>
        <taxon>Tremellales</taxon>
        <taxon>Cryptococcaceae</taxon>
        <taxon>Cryptococcus</taxon>
        <taxon>Cryptococcus neoformans species complex</taxon>
    </lineage>
</organism>
<reference evidence="1 2" key="1">
    <citation type="journal article" date="2005" name="Science">
        <title>The genome of the basidiomycetous yeast and human pathogen Cryptococcus neoformans.</title>
        <authorList>
            <person name="Loftus B.J."/>
            <person name="Fung E."/>
            <person name="Roncaglia P."/>
            <person name="Rowley D."/>
            <person name="Amedeo P."/>
            <person name="Bruno D."/>
            <person name="Vamathevan J."/>
            <person name="Miranda M."/>
            <person name="Anderson I.J."/>
            <person name="Fraser J.A."/>
            <person name="Allen J.E."/>
            <person name="Bosdet I.E."/>
            <person name="Brent M.R."/>
            <person name="Chiu R."/>
            <person name="Doering T.L."/>
            <person name="Donlin M.J."/>
            <person name="D'Souza C.A."/>
            <person name="Fox D.S."/>
            <person name="Grinberg V."/>
            <person name="Fu J."/>
            <person name="Fukushima M."/>
            <person name="Haas B.J."/>
            <person name="Huang J.C."/>
            <person name="Janbon G."/>
            <person name="Jones S.J."/>
            <person name="Koo H.L."/>
            <person name="Krzywinski M.I."/>
            <person name="Kwon-Chung J.K."/>
            <person name="Lengeler K.B."/>
            <person name="Maiti R."/>
            <person name="Marra M.A."/>
            <person name="Marra R.E."/>
            <person name="Mathewson C.A."/>
            <person name="Mitchell T.G."/>
            <person name="Pertea M."/>
            <person name="Riggs F.R."/>
            <person name="Salzberg S.L."/>
            <person name="Schein J.E."/>
            <person name="Shvartsbeyn A."/>
            <person name="Shin H."/>
            <person name="Shumway M."/>
            <person name="Specht C.A."/>
            <person name="Suh B.B."/>
            <person name="Tenney A."/>
            <person name="Utterback T.R."/>
            <person name="Wickes B.L."/>
            <person name="Wortman J.R."/>
            <person name="Wye N.H."/>
            <person name="Kronstad J.W."/>
            <person name="Lodge J.K."/>
            <person name="Heitman J."/>
            <person name="Davis R.W."/>
            <person name="Fraser C.M."/>
            <person name="Hyman R.W."/>
        </authorList>
    </citation>
    <scope>NUCLEOTIDE SEQUENCE [LARGE SCALE GENOMIC DNA]</scope>
    <source>
        <strain evidence="2">JEC21 / ATCC MYA-565</strain>
    </source>
</reference>